<sequence>MGADLNQFVLATDPTNPTLAHRAAVRLADHVASKHPHPLDDRYPALAGTAIAKDPAVRGELLDLLGALGLTKTKPRRRK</sequence>
<reference evidence="2" key="1">
    <citation type="journal article" date="2019" name="Int. J. Syst. Evol. Microbiol.">
        <title>The Global Catalogue of Microorganisms (GCM) 10K type strain sequencing project: providing services to taxonomists for standard genome sequencing and annotation.</title>
        <authorList>
            <consortium name="The Broad Institute Genomics Platform"/>
            <consortium name="The Broad Institute Genome Sequencing Center for Infectious Disease"/>
            <person name="Wu L."/>
            <person name="Ma J."/>
        </authorList>
    </citation>
    <scope>NUCLEOTIDE SEQUENCE [LARGE SCALE GENOMIC DNA]</scope>
    <source>
        <strain evidence="2">CGMCC 4.7020</strain>
    </source>
</reference>
<proteinExistence type="predicted"/>
<gene>
    <name evidence="1" type="ORF">ACFQ5X_17575</name>
</gene>
<dbReference type="Proteomes" id="UP001597058">
    <property type="component" value="Unassembled WGS sequence"/>
</dbReference>
<keyword evidence="2" id="KW-1185">Reference proteome</keyword>
<dbReference type="EMBL" id="JBHTMM010000019">
    <property type="protein sequence ID" value="MFD1307652.1"/>
    <property type="molecule type" value="Genomic_DNA"/>
</dbReference>
<name>A0ABW3XDC4_9ACTN</name>
<protein>
    <submittedName>
        <fullName evidence="1">Uncharacterized protein</fullName>
    </submittedName>
</protein>
<comment type="caution">
    <text evidence="1">The sequence shown here is derived from an EMBL/GenBank/DDBJ whole genome shotgun (WGS) entry which is preliminary data.</text>
</comment>
<evidence type="ECO:0000313" key="2">
    <source>
        <dbReference type="Proteomes" id="UP001597058"/>
    </source>
</evidence>
<evidence type="ECO:0000313" key="1">
    <source>
        <dbReference type="EMBL" id="MFD1307652.1"/>
    </source>
</evidence>
<dbReference type="RefSeq" id="WP_381242745.1">
    <property type="nucleotide sequence ID" value="NZ_JBHSKH010000136.1"/>
</dbReference>
<organism evidence="1 2">
    <name type="scientific">Streptomyces kaempferi</name>
    <dbReference type="NCBI Taxonomy" id="333725"/>
    <lineage>
        <taxon>Bacteria</taxon>
        <taxon>Bacillati</taxon>
        <taxon>Actinomycetota</taxon>
        <taxon>Actinomycetes</taxon>
        <taxon>Kitasatosporales</taxon>
        <taxon>Streptomycetaceae</taxon>
        <taxon>Streptomyces</taxon>
    </lineage>
</organism>
<accession>A0ABW3XDC4</accession>